<feature type="transmembrane region" description="Helical" evidence="4">
    <location>
        <begin position="1152"/>
        <end position="1174"/>
    </location>
</feature>
<feature type="transmembrane region" description="Helical" evidence="4">
    <location>
        <begin position="747"/>
        <end position="766"/>
    </location>
</feature>
<sequence length="1382" mass="144970">MTTTRRVAARLHRLFESTCDRVPSATALECGPHVLTYAELDARANRLAHHLRARGIGEGSRVAILVPRSVDMYAALLAVGKAGGTFVPIDPAAPAERVAFIVTDAEVDAVLTVAALAATVDGLRAQVVALDAGAAELAAAPATRPLPAPARRTGPAGPPGREADDPTDPLAYIMYTSGSSGRPKGVAIAHSSICNFLAVVPAVYDVRPDDRVYQGMTLSFDFSVEEIWPTWTVGGTVVAGPPGTGSARLGTELADLLEESEVTVFYCVPTLLATIPRDLPAVRSIVVGGEACPARLVERWSRPGRRILNTYGPTEITVTATVAELRPGRPVTIGRPLPTYTVVLLDDLRRRVPDGAVGEICVGGPGLSRGYVGRPDLTAERFVEHPLAPRGGRLYRTGDLGRITADGEIEFLGRADDEVKVRGYRVDLGEIDNVLLEDPGVAEAATALVTLPNRNGEGDNRELSAYVVLSPDRGGQAGTADGDALVARLHQRLRHRLPAYMVPPFLDILPRLPAMPSGKVDRRRLPAPTGRRLGSGGRPVVPPRDETESRVRDVWAEVFGMGPDALSTDADFFGDLGGHSLLAAQVVSLLRSRGIGGDTGATLRDVYAHPTVRGLAAQLGAPGATEAAGGGAAAGDEGTGATRAGDPAGPPPVRPRPLRHSGARVTAAGLVQAVVLYLQLFVLTLPIATVFSWQDGAFTSRAPIPVRPVLAVLVGYFGIRWLLPVVLARPLAAGIRPGRYPLWGATYLRLWTLALLLTVSPLPTLGGSPLMGRYLRLLGARIGPRTTIATGVVPLPSLVRIGADASVGYGVTLRAWRVADGWVTVAPIDIGPRAYVGAHAVLEPGARMAAGAGLGEQSVIGQGQTVPPGARWAGSPPSPVAALAPHIEDMLRAGGTTEHGRARHLAAAALGVVLLELLALAVVVPSAALMWCTWLAWGSGPTVLVALTLAAPLYVLSVCAAIAGAKHLVLRRTPVGVHPVRSALGVRKWLSDKLLEFSLTFTNSLYATLYTVPWLRLLGARIGPGAEVSTAAHLDPDLLTLGEGSFVADMAGVGGAAFAGGHLACRRTEVGRRAFVGNAAYLPAGTRTGPNSLIGVGTVPPEDEVPAGTFWLGSPAIHLPQRQSSGTFPEELTFRPTRKAVRRRLAIEYFRATMPASLLGTAAFLFLLALAALAHSPSPALPLLLAPLLLMASGLTVIAACALLKLLVVGHYRPRVEPLWSWFVRRTEFVTGLYEAAAVPAGLAALAGTPFLPPALRLFGARIGRRTWLGTTFLTEFDLVDVGDDAAIGPGVSLQTHLFEDRVMKMSKVTVRAGATVGSRAVVLYDGVVGEGVLLDALSLVMKGEYLVPGTAWHGIPAQGLALRPAAPSPADPTPHPTSPSR</sequence>
<dbReference type="CDD" id="cd05930">
    <property type="entry name" value="A_NRPS"/>
    <property type="match status" value="1"/>
</dbReference>
<dbReference type="InterPro" id="IPR011004">
    <property type="entry name" value="Trimer_LpxA-like_sf"/>
</dbReference>
<dbReference type="InterPro" id="IPR000873">
    <property type="entry name" value="AMP-dep_synth/lig_dom"/>
</dbReference>
<dbReference type="Gene3D" id="1.10.1200.10">
    <property type="entry name" value="ACP-like"/>
    <property type="match status" value="1"/>
</dbReference>
<evidence type="ECO:0000256" key="3">
    <source>
        <dbReference type="SAM" id="MobiDB-lite"/>
    </source>
</evidence>
<dbReference type="InterPro" id="IPR045851">
    <property type="entry name" value="AMP-bd_C_sf"/>
</dbReference>
<accession>A0A2N8PE64</accession>
<dbReference type="InterPro" id="IPR025110">
    <property type="entry name" value="AMP-bd_C"/>
</dbReference>
<feature type="transmembrane region" description="Helical" evidence="4">
    <location>
        <begin position="674"/>
        <end position="693"/>
    </location>
</feature>
<feature type="region of interest" description="Disordered" evidence="3">
    <location>
        <begin position="143"/>
        <end position="167"/>
    </location>
</feature>
<dbReference type="InterPro" id="IPR020845">
    <property type="entry name" value="AMP-binding_CS"/>
</dbReference>
<dbReference type="Gene3D" id="3.30.300.30">
    <property type="match status" value="1"/>
</dbReference>
<dbReference type="NCBIfam" id="TIGR02353">
    <property type="entry name" value="NRPS_term_dom"/>
    <property type="match status" value="1"/>
</dbReference>
<evidence type="ECO:0000256" key="2">
    <source>
        <dbReference type="ARBA" id="ARBA00022553"/>
    </source>
</evidence>
<keyword evidence="4" id="KW-1133">Transmembrane helix</keyword>
<dbReference type="SUPFAM" id="SSF56801">
    <property type="entry name" value="Acetyl-CoA synthetase-like"/>
    <property type="match status" value="1"/>
</dbReference>
<dbReference type="Pfam" id="PF13193">
    <property type="entry name" value="AMP-binding_C"/>
    <property type="match status" value="1"/>
</dbReference>
<evidence type="ECO:0000256" key="1">
    <source>
        <dbReference type="ARBA" id="ARBA00022450"/>
    </source>
</evidence>
<dbReference type="PROSITE" id="PS00012">
    <property type="entry name" value="PHOSPHOPANTETHEINE"/>
    <property type="match status" value="1"/>
</dbReference>
<dbReference type="NCBIfam" id="TIGR01733">
    <property type="entry name" value="AA-adenyl-dom"/>
    <property type="match status" value="1"/>
</dbReference>
<reference evidence="7" key="1">
    <citation type="submission" date="2015-09" db="EMBL/GenBank/DDBJ databases">
        <authorList>
            <person name="Graham D.E."/>
            <person name="Mahan K.M."/>
            <person name="Klingeman D.M."/>
            <person name="Fida T."/>
            <person name="Giannone R.J."/>
            <person name="Hettich R.L."/>
            <person name="Parry R.J."/>
            <person name="Spain J.C."/>
        </authorList>
    </citation>
    <scope>NUCLEOTIDE SEQUENCE [LARGE SCALE GENOMIC DNA]</scope>
    <source>
        <strain evidence="7">JCM 4701</strain>
    </source>
</reference>
<evidence type="ECO:0000259" key="5">
    <source>
        <dbReference type="PROSITE" id="PS50075"/>
    </source>
</evidence>
<organism evidence="6 7">
    <name type="scientific">Streptomyces noursei</name>
    <name type="common">Streptomyces albulus</name>
    <dbReference type="NCBI Taxonomy" id="1971"/>
    <lineage>
        <taxon>Bacteria</taxon>
        <taxon>Bacillati</taxon>
        <taxon>Actinomycetota</taxon>
        <taxon>Actinomycetes</taxon>
        <taxon>Kitasatosporales</taxon>
        <taxon>Streptomycetaceae</taxon>
        <taxon>Streptomyces</taxon>
    </lineage>
</organism>
<dbReference type="InterPro" id="IPR006162">
    <property type="entry name" value="Ppantetheine_attach_site"/>
</dbReference>
<dbReference type="PROSITE" id="PS00455">
    <property type="entry name" value="AMP_BINDING"/>
    <property type="match status" value="1"/>
</dbReference>
<dbReference type="InterPro" id="IPR010071">
    <property type="entry name" value="AA_adenyl_dom"/>
</dbReference>
<keyword evidence="4" id="KW-0472">Membrane</keyword>
<dbReference type="Pfam" id="PF00550">
    <property type="entry name" value="PP-binding"/>
    <property type="match status" value="1"/>
</dbReference>
<dbReference type="PANTHER" id="PTHR45527:SF1">
    <property type="entry name" value="FATTY ACID SYNTHASE"/>
    <property type="match status" value="1"/>
</dbReference>
<feature type="transmembrane region" description="Helical" evidence="4">
    <location>
        <begin position="943"/>
        <end position="963"/>
    </location>
</feature>
<dbReference type="InterPro" id="IPR036736">
    <property type="entry name" value="ACP-like_sf"/>
</dbReference>
<proteinExistence type="predicted"/>
<feature type="region of interest" description="Disordered" evidence="3">
    <location>
        <begin position="626"/>
        <end position="659"/>
    </location>
</feature>
<protein>
    <submittedName>
        <fullName evidence="6">Peptide synthetase</fullName>
    </submittedName>
</protein>
<comment type="caution">
    <text evidence="6">The sequence shown here is derived from an EMBL/GenBank/DDBJ whole genome shotgun (WGS) entry which is preliminary data.</text>
</comment>
<keyword evidence="7" id="KW-1185">Reference proteome</keyword>
<dbReference type="RefSeq" id="WP_102926220.1">
    <property type="nucleotide sequence ID" value="NZ_LJSN01000003.1"/>
</dbReference>
<feature type="transmembrane region" description="Helical" evidence="4">
    <location>
        <begin position="705"/>
        <end position="727"/>
    </location>
</feature>
<evidence type="ECO:0000256" key="4">
    <source>
        <dbReference type="SAM" id="Phobius"/>
    </source>
</evidence>
<dbReference type="EMBL" id="LJSN01000003">
    <property type="protein sequence ID" value="PNE39316.1"/>
    <property type="molecule type" value="Genomic_DNA"/>
</dbReference>
<dbReference type="SUPFAM" id="SSF51161">
    <property type="entry name" value="Trimeric LpxA-like enzymes"/>
    <property type="match status" value="3"/>
</dbReference>
<dbReference type="GO" id="GO:0005737">
    <property type="term" value="C:cytoplasm"/>
    <property type="evidence" value="ECO:0007669"/>
    <property type="project" value="TreeGrafter"/>
</dbReference>
<dbReference type="Gene3D" id="3.40.50.12780">
    <property type="entry name" value="N-terminal domain of ligase-like"/>
    <property type="match status" value="1"/>
</dbReference>
<dbReference type="FunFam" id="3.40.50.980:FF:000001">
    <property type="entry name" value="Non-ribosomal peptide synthetase"/>
    <property type="match status" value="1"/>
</dbReference>
<name>A0A2N8PE64_STRNR</name>
<keyword evidence="2" id="KW-0597">Phosphoprotein</keyword>
<evidence type="ECO:0000313" key="6">
    <source>
        <dbReference type="EMBL" id="PNE39316.1"/>
    </source>
</evidence>
<dbReference type="GO" id="GO:0043041">
    <property type="term" value="P:amino acid activation for nonribosomal peptide biosynthetic process"/>
    <property type="evidence" value="ECO:0007669"/>
    <property type="project" value="TreeGrafter"/>
</dbReference>
<dbReference type="PROSITE" id="PS50075">
    <property type="entry name" value="CARRIER"/>
    <property type="match status" value="1"/>
</dbReference>
<feature type="transmembrane region" description="Helical" evidence="4">
    <location>
        <begin position="905"/>
        <end position="937"/>
    </location>
</feature>
<feature type="domain" description="Carrier" evidence="5">
    <location>
        <begin position="542"/>
        <end position="623"/>
    </location>
</feature>
<dbReference type="GO" id="GO:0044550">
    <property type="term" value="P:secondary metabolite biosynthetic process"/>
    <property type="evidence" value="ECO:0007669"/>
    <property type="project" value="TreeGrafter"/>
</dbReference>
<dbReference type="SUPFAM" id="SSF47336">
    <property type="entry name" value="ACP-like"/>
    <property type="match status" value="1"/>
</dbReference>
<evidence type="ECO:0000313" key="7">
    <source>
        <dbReference type="Proteomes" id="UP000236047"/>
    </source>
</evidence>
<dbReference type="Gene3D" id="2.160.10.10">
    <property type="entry name" value="Hexapeptide repeat proteins"/>
    <property type="match status" value="3"/>
</dbReference>
<keyword evidence="4" id="KW-0812">Transmembrane</keyword>
<dbReference type="InterPro" id="IPR009081">
    <property type="entry name" value="PP-bd_ACP"/>
</dbReference>
<dbReference type="PANTHER" id="PTHR45527">
    <property type="entry name" value="NONRIBOSOMAL PEPTIDE SYNTHETASE"/>
    <property type="match status" value="1"/>
</dbReference>
<dbReference type="GO" id="GO:0031177">
    <property type="term" value="F:phosphopantetheine binding"/>
    <property type="evidence" value="ECO:0007669"/>
    <property type="project" value="TreeGrafter"/>
</dbReference>
<feature type="region of interest" description="Disordered" evidence="3">
    <location>
        <begin position="519"/>
        <end position="548"/>
    </location>
</feature>
<feature type="compositionally biased region" description="Low complexity" evidence="3">
    <location>
        <begin position="143"/>
        <end position="155"/>
    </location>
</feature>
<dbReference type="Proteomes" id="UP000236047">
    <property type="component" value="Unassembled WGS sequence"/>
</dbReference>
<dbReference type="InterPro" id="IPR042099">
    <property type="entry name" value="ANL_N_sf"/>
</dbReference>
<feature type="transmembrane region" description="Helical" evidence="4">
    <location>
        <begin position="1180"/>
        <end position="1208"/>
    </location>
</feature>
<dbReference type="Pfam" id="PF00501">
    <property type="entry name" value="AMP-binding"/>
    <property type="match status" value="1"/>
</dbReference>
<feature type="compositionally biased region" description="Low complexity" evidence="3">
    <location>
        <begin position="634"/>
        <end position="647"/>
    </location>
</feature>
<dbReference type="InterPro" id="IPR012728">
    <property type="entry name" value="Pls/PosA_C"/>
</dbReference>
<keyword evidence="1" id="KW-0596">Phosphopantetheine</keyword>
<gene>
    <name evidence="6" type="ORF">AOB60_36165</name>
</gene>
<dbReference type="FunFam" id="3.40.50.12780:FF:000012">
    <property type="entry name" value="Non-ribosomal peptide synthetase"/>
    <property type="match status" value="1"/>
</dbReference>